<dbReference type="InterPro" id="IPR011989">
    <property type="entry name" value="ARM-like"/>
</dbReference>
<proteinExistence type="inferred from homology"/>
<dbReference type="EMBL" id="LSSN01000116">
    <property type="protein sequence ID" value="OMJ25757.1"/>
    <property type="molecule type" value="Genomic_DNA"/>
</dbReference>
<dbReference type="PANTHER" id="PTHR10648:SF4">
    <property type="entry name" value="PROTEIN PHOSPHATASE 2 (FORMERLY 2A), REGULATORY SUBUNIT A, BETA ISOFORM-RELATED"/>
    <property type="match status" value="1"/>
</dbReference>
<protein>
    <submittedName>
        <fullName evidence="6">Protein phosphatase PP2A regulatory subunit A</fullName>
    </submittedName>
</protein>
<evidence type="ECO:0000313" key="7">
    <source>
        <dbReference type="Proteomes" id="UP000187283"/>
    </source>
</evidence>
<dbReference type="GO" id="GO:0019888">
    <property type="term" value="F:protein phosphatase regulator activity"/>
    <property type="evidence" value="ECO:0007669"/>
    <property type="project" value="TreeGrafter"/>
</dbReference>
<feature type="compositionally biased region" description="Polar residues" evidence="4">
    <location>
        <begin position="29"/>
        <end position="46"/>
    </location>
</feature>
<feature type="region of interest" description="Disordered" evidence="4">
    <location>
        <begin position="1"/>
        <end position="47"/>
    </location>
</feature>
<dbReference type="STRING" id="133412.A0A1R1YFR5"/>
<sequence length="641" mass="71009">MPTDSMDVDNLDINGTTAPSASKPHSDSDIQNSVDSDKNLSTSSPLVSEEAIMDVVKESDQEKSPLNSPTSGLDEVYPIAVLIDELKHEDLSLRLNAIKSINTIALALGDKRTRDELIPFLDESVDDDDEVLLALAEELGNLVPCVGGDEYAYSILRPLENLSCSEESLIRDEAVKSINKISLSMDQEQIETYLVPCIARLSQGVWFTSRSSATKLYASAYPKATDETKLKLLVGFESLCKDDTPMTRRSAAVSLKDMIDVMSPEEVIEHGVKNFEFLSSDDQDSVRLLTIEPMISIAKVLSAEQNVEYLNVPMSKLFSDKSWRVRYMVAENIINLSNNAKSETMKNAIGEVSLKLLQDQEAEVRGAICTQLSGLADIISLDVMVDKLLPILQQLLDDPMQHVRANLAKNITGLCDKFGPEGTVKYLLPLFLRILKDTFPDVRLNIISQLEQINKAEDKQWRVRLAIIEYVPLLASQLGVQFFDDKLSNLSMAWLGDPVFSIRNAATVNLKSLIEVFGVEWACKSIIPKIMAMANHPNYLYRITTIFAITTLAPTVSPIVIRDLILPTVETLMNDPIPNIRFNVAKSIEALTPVLSSNSETSELVQTKVIPILKKLHGDSDMDVRYFANKASISIGVAIED</sequence>
<dbReference type="InterPro" id="IPR000357">
    <property type="entry name" value="HEAT"/>
</dbReference>
<organism evidence="6 7">
    <name type="scientific">Smittium culicis</name>
    <dbReference type="NCBI Taxonomy" id="133412"/>
    <lineage>
        <taxon>Eukaryota</taxon>
        <taxon>Fungi</taxon>
        <taxon>Fungi incertae sedis</taxon>
        <taxon>Zoopagomycota</taxon>
        <taxon>Kickxellomycotina</taxon>
        <taxon>Harpellomycetes</taxon>
        <taxon>Harpellales</taxon>
        <taxon>Legeriomycetaceae</taxon>
        <taxon>Smittium</taxon>
    </lineage>
</organism>
<feature type="repeat" description="HEAT" evidence="3">
    <location>
        <begin position="427"/>
        <end position="465"/>
    </location>
</feature>
<evidence type="ECO:0000256" key="1">
    <source>
        <dbReference type="ARBA" id="ARBA00022737"/>
    </source>
</evidence>
<keyword evidence="1" id="KW-0677">Repeat</keyword>
<dbReference type="OrthoDB" id="340346at2759"/>
<dbReference type="GO" id="GO:0005829">
    <property type="term" value="C:cytosol"/>
    <property type="evidence" value="ECO:0007669"/>
    <property type="project" value="TreeGrafter"/>
</dbReference>
<evidence type="ECO:0000256" key="3">
    <source>
        <dbReference type="PROSITE-ProRule" id="PRU00103"/>
    </source>
</evidence>
<gene>
    <name evidence="6" type="ORF">AYI70_g677</name>
</gene>
<feature type="repeat" description="HEAT" evidence="3">
    <location>
        <begin position="565"/>
        <end position="603"/>
    </location>
</feature>
<feature type="repeat" description="HEAT" evidence="3">
    <location>
        <begin position="78"/>
        <end position="116"/>
    </location>
</feature>
<feature type="repeat" description="HEAT" evidence="3">
    <location>
        <begin position="117"/>
        <end position="152"/>
    </location>
</feature>
<evidence type="ECO:0000256" key="2">
    <source>
        <dbReference type="ARBA" id="ARBA00038332"/>
    </source>
</evidence>
<feature type="domain" description="Phosphatase PP2A regulatory subunit A/Splicing factor 3B subunit 1-like HEAT repeat" evidence="5">
    <location>
        <begin position="351"/>
        <end position="419"/>
    </location>
</feature>
<name>A0A1R1YFR5_9FUNG</name>
<dbReference type="PROSITE" id="PS50077">
    <property type="entry name" value="HEAT_REPEAT"/>
    <property type="match status" value="7"/>
</dbReference>
<accession>A0A1R1YFR5</accession>
<feature type="repeat" description="HEAT" evidence="3">
    <location>
        <begin position="388"/>
        <end position="426"/>
    </location>
</feature>
<dbReference type="Proteomes" id="UP000187283">
    <property type="component" value="Unassembled WGS sequence"/>
</dbReference>
<reference evidence="6 7" key="1">
    <citation type="submission" date="2017-01" db="EMBL/GenBank/DDBJ databases">
        <authorList>
            <person name="Mah S.A."/>
            <person name="Swanson W.J."/>
            <person name="Moy G.W."/>
            <person name="Vacquier V.D."/>
        </authorList>
    </citation>
    <scope>NUCLEOTIDE SEQUENCE [LARGE SCALE GENOMIC DNA]</scope>
    <source>
        <strain evidence="6 7">GSMNP</strain>
    </source>
</reference>
<evidence type="ECO:0000313" key="6">
    <source>
        <dbReference type="EMBL" id="OMJ25757.1"/>
    </source>
</evidence>
<dbReference type="InterPro" id="IPR021133">
    <property type="entry name" value="HEAT_type_2"/>
</dbReference>
<dbReference type="SUPFAM" id="SSF48371">
    <property type="entry name" value="ARM repeat"/>
    <property type="match status" value="1"/>
</dbReference>
<feature type="compositionally biased region" description="Acidic residues" evidence="4">
    <location>
        <begin position="1"/>
        <end position="10"/>
    </location>
</feature>
<keyword evidence="7" id="KW-1185">Reference proteome</keyword>
<comment type="caution">
    <text evidence="6">The sequence shown here is derived from an EMBL/GenBank/DDBJ whole genome shotgun (WGS) entry which is preliminary data.</text>
</comment>
<dbReference type="InterPro" id="IPR054573">
    <property type="entry name" value="PP2A/SF3B1-like_HEAT"/>
</dbReference>
<dbReference type="Gene3D" id="1.25.10.10">
    <property type="entry name" value="Leucine-rich Repeat Variant"/>
    <property type="match status" value="1"/>
</dbReference>
<feature type="repeat" description="HEAT" evidence="3">
    <location>
        <begin position="232"/>
        <end position="270"/>
    </location>
</feature>
<evidence type="ECO:0000256" key="4">
    <source>
        <dbReference type="SAM" id="MobiDB-lite"/>
    </source>
</evidence>
<dbReference type="PANTHER" id="PTHR10648">
    <property type="entry name" value="SERINE/THREONINE-PROTEIN PHOSPHATASE PP2A 65 KDA REGULATORY SUBUNIT"/>
    <property type="match status" value="1"/>
</dbReference>
<dbReference type="Pfam" id="PF02985">
    <property type="entry name" value="HEAT"/>
    <property type="match status" value="1"/>
</dbReference>
<dbReference type="Pfam" id="PF22646">
    <property type="entry name" value="PPP2R1A-like_HEAT"/>
    <property type="match status" value="1"/>
</dbReference>
<dbReference type="InterPro" id="IPR051023">
    <property type="entry name" value="PP2A_Regulatory_Subunit_A"/>
</dbReference>
<evidence type="ECO:0000259" key="5">
    <source>
        <dbReference type="Pfam" id="PF22646"/>
    </source>
</evidence>
<dbReference type="GO" id="GO:0005634">
    <property type="term" value="C:nucleus"/>
    <property type="evidence" value="ECO:0007669"/>
    <property type="project" value="TreeGrafter"/>
</dbReference>
<dbReference type="AlphaFoldDB" id="A0A1R1YFR5"/>
<comment type="similarity">
    <text evidence="2">Belongs to the phosphatase 2A regulatory subunit A family.</text>
</comment>
<dbReference type="GO" id="GO:0000159">
    <property type="term" value="C:protein phosphatase type 2A complex"/>
    <property type="evidence" value="ECO:0007669"/>
    <property type="project" value="TreeGrafter"/>
</dbReference>
<dbReference type="InterPro" id="IPR016024">
    <property type="entry name" value="ARM-type_fold"/>
</dbReference>
<feature type="repeat" description="HEAT" evidence="3">
    <location>
        <begin position="609"/>
        <end position="641"/>
    </location>
</feature>